<sequence>MDGVAIETMSPIITEKMDGQMKEELRSGVKPSLELKNFDAVGADDFSSLSLNDDVETLVLAPAQMISQDNVKETSLGSIIETVDTSLLAYLDPKSLFLLSTVSKQYYEKTVHQYIFATCSKQLNAAVMIGDSKNYEISFYKGRSFYQKIDPWECIFSQVTTSVGLLDIFRRAYGLEKFPICEALYLEKGRLPKKENDERRSETLVTVLCNLYNQHSTVAHGLARYIMNRDVIRDGYGKEYYDYVWDWLDFLIRLKGVSIEYWEWDIHKHCYKEFGKGLVFTSEELGEEIECKLTISAVPFYQF</sequence>
<evidence type="ECO:0000313" key="2">
    <source>
        <dbReference type="Proteomes" id="UP001530400"/>
    </source>
</evidence>
<accession>A0ABD3NQT7</accession>
<dbReference type="Proteomes" id="UP001530400">
    <property type="component" value="Unassembled WGS sequence"/>
</dbReference>
<protein>
    <recommendedName>
        <fullName evidence="3">F-box domain-containing protein</fullName>
    </recommendedName>
</protein>
<proteinExistence type="predicted"/>
<organism evidence="1 2">
    <name type="scientific">Cyclotella atomus</name>
    <dbReference type="NCBI Taxonomy" id="382360"/>
    <lineage>
        <taxon>Eukaryota</taxon>
        <taxon>Sar</taxon>
        <taxon>Stramenopiles</taxon>
        <taxon>Ochrophyta</taxon>
        <taxon>Bacillariophyta</taxon>
        <taxon>Coscinodiscophyceae</taxon>
        <taxon>Thalassiosirophycidae</taxon>
        <taxon>Stephanodiscales</taxon>
        <taxon>Stephanodiscaceae</taxon>
        <taxon>Cyclotella</taxon>
    </lineage>
</organism>
<keyword evidence="2" id="KW-1185">Reference proteome</keyword>
<dbReference type="AlphaFoldDB" id="A0ABD3NQT7"/>
<name>A0ABD3NQT7_9STRA</name>
<dbReference type="EMBL" id="JALLPJ020001119">
    <property type="protein sequence ID" value="KAL3776070.1"/>
    <property type="molecule type" value="Genomic_DNA"/>
</dbReference>
<evidence type="ECO:0008006" key="3">
    <source>
        <dbReference type="Google" id="ProtNLM"/>
    </source>
</evidence>
<evidence type="ECO:0000313" key="1">
    <source>
        <dbReference type="EMBL" id="KAL3776070.1"/>
    </source>
</evidence>
<reference evidence="1 2" key="1">
    <citation type="submission" date="2024-10" db="EMBL/GenBank/DDBJ databases">
        <title>Updated reference genomes for cyclostephanoid diatoms.</title>
        <authorList>
            <person name="Roberts W.R."/>
            <person name="Alverson A.J."/>
        </authorList>
    </citation>
    <scope>NUCLEOTIDE SEQUENCE [LARGE SCALE GENOMIC DNA]</scope>
    <source>
        <strain evidence="1 2">AJA010-31</strain>
    </source>
</reference>
<comment type="caution">
    <text evidence="1">The sequence shown here is derived from an EMBL/GenBank/DDBJ whole genome shotgun (WGS) entry which is preliminary data.</text>
</comment>
<gene>
    <name evidence="1" type="ORF">ACHAWO_003716</name>
</gene>